<gene>
    <name evidence="2" type="ORF">HLPR_04910</name>
</gene>
<proteinExistence type="predicted"/>
<dbReference type="Proteomes" id="UP001321786">
    <property type="component" value="Chromosome"/>
</dbReference>
<name>A0AAU9ESY5_9FIRM</name>
<organism evidence="2 3">
    <name type="scientific">Helicovermis profundi</name>
    <dbReference type="NCBI Taxonomy" id="3065157"/>
    <lineage>
        <taxon>Bacteria</taxon>
        <taxon>Bacillati</taxon>
        <taxon>Bacillota</taxon>
        <taxon>Clostridia</taxon>
        <taxon>Helicovermis</taxon>
    </lineage>
</organism>
<evidence type="ECO:0000256" key="1">
    <source>
        <dbReference type="SAM" id="Phobius"/>
    </source>
</evidence>
<keyword evidence="1" id="KW-0472">Membrane</keyword>
<accession>A0AAU9ESY5</accession>
<keyword evidence="1" id="KW-0812">Transmembrane</keyword>
<feature type="transmembrane region" description="Helical" evidence="1">
    <location>
        <begin position="7"/>
        <end position="28"/>
    </location>
</feature>
<protein>
    <recommendedName>
        <fullName evidence="4">NADH dehydrogenase subunit 4L</fullName>
    </recommendedName>
</protein>
<evidence type="ECO:0008006" key="4">
    <source>
        <dbReference type="Google" id="ProtNLM"/>
    </source>
</evidence>
<sequence length="61" mass="7038">MTKKEKLFPSLMILGACVLLFRTVKLLIFEKGLIILSMWLNMLTIIEMIIDMACILFLFDG</sequence>
<evidence type="ECO:0000313" key="2">
    <source>
        <dbReference type="EMBL" id="BEP28160.1"/>
    </source>
</evidence>
<keyword evidence="1" id="KW-1133">Transmembrane helix</keyword>
<feature type="transmembrane region" description="Helical" evidence="1">
    <location>
        <begin position="34"/>
        <end position="59"/>
    </location>
</feature>
<dbReference type="KEGG" id="hprf:HLPR_04910"/>
<reference evidence="2 3" key="1">
    <citation type="submission" date="2023-08" db="EMBL/GenBank/DDBJ databases">
        <title>Helicovermis profunda gen. nov., sp. nov., a novel mesophilic, fermentative bacterium within the Bacillota from a deep-sea hydrothermal vent chimney.</title>
        <authorList>
            <person name="Miyazaki U."/>
            <person name="Mizutani D."/>
            <person name="Hashimoto Y."/>
            <person name="Tame A."/>
            <person name="Sawayama S."/>
            <person name="Miyazaki J."/>
            <person name="Takai K."/>
            <person name="Nakagawa S."/>
        </authorList>
    </citation>
    <scope>NUCLEOTIDE SEQUENCE [LARGE SCALE GENOMIC DNA]</scope>
    <source>
        <strain evidence="2 3">S502</strain>
    </source>
</reference>
<dbReference type="EMBL" id="AP028654">
    <property type="protein sequence ID" value="BEP28160.1"/>
    <property type="molecule type" value="Genomic_DNA"/>
</dbReference>
<dbReference type="RefSeq" id="WP_338536496.1">
    <property type="nucleotide sequence ID" value="NZ_AP028654.1"/>
</dbReference>
<keyword evidence="3" id="KW-1185">Reference proteome</keyword>
<dbReference type="AlphaFoldDB" id="A0AAU9ESY5"/>
<evidence type="ECO:0000313" key="3">
    <source>
        <dbReference type="Proteomes" id="UP001321786"/>
    </source>
</evidence>
<dbReference type="PROSITE" id="PS51257">
    <property type="entry name" value="PROKAR_LIPOPROTEIN"/>
    <property type="match status" value="1"/>
</dbReference>